<dbReference type="Proteomes" id="UP001595847">
    <property type="component" value="Unassembled WGS sequence"/>
</dbReference>
<evidence type="ECO:0000313" key="3">
    <source>
        <dbReference type="EMBL" id="MFC3999649.1"/>
    </source>
</evidence>
<dbReference type="RefSeq" id="WP_378538151.1">
    <property type="nucleotide sequence ID" value="NZ_JBHSBH010000015.1"/>
</dbReference>
<reference evidence="4" key="1">
    <citation type="journal article" date="2019" name="Int. J. Syst. Evol. Microbiol.">
        <title>The Global Catalogue of Microorganisms (GCM) 10K type strain sequencing project: providing services to taxonomists for standard genome sequencing and annotation.</title>
        <authorList>
            <consortium name="The Broad Institute Genomics Platform"/>
            <consortium name="The Broad Institute Genome Sequencing Center for Infectious Disease"/>
            <person name="Wu L."/>
            <person name="Ma J."/>
        </authorList>
    </citation>
    <scope>NUCLEOTIDE SEQUENCE [LARGE SCALE GENOMIC DNA]</scope>
    <source>
        <strain evidence="4">TBRC 1826</strain>
    </source>
</reference>
<dbReference type="EMBL" id="JBHSBH010000015">
    <property type="protein sequence ID" value="MFC3999649.1"/>
    <property type="molecule type" value="Genomic_DNA"/>
</dbReference>
<keyword evidence="2" id="KW-1133">Transmembrane helix</keyword>
<evidence type="ECO:0000313" key="4">
    <source>
        <dbReference type="Proteomes" id="UP001595847"/>
    </source>
</evidence>
<keyword evidence="4" id="KW-1185">Reference proteome</keyword>
<evidence type="ECO:0000256" key="1">
    <source>
        <dbReference type="SAM" id="MobiDB-lite"/>
    </source>
</evidence>
<organism evidence="3 4">
    <name type="scientific">Nocardiopsis sediminis</name>
    <dbReference type="NCBI Taxonomy" id="1778267"/>
    <lineage>
        <taxon>Bacteria</taxon>
        <taxon>Bacillati</taxon>
        <taxon>Actinomycetota</taxon>
        <taxon>Actinomycetes</taxon>
        <taxon>Streptosporangiales</taxon>
        <taxon>Nocardiopsidaceae</taxon>
        <taxon>Nocardiopsis</taxon>
    </lineage>
</organism>
<feature type="compositionally biased region" description="Low complexity" evidence="1">
    <location>
        <begin position="87"/>
        <end position="104"/>
    </location>
</feature>
<evidence type="ECO:0008006" key="5">
    <source>
        <dbReference type="Google" id="ProtNLM"/>
    </source>
</evidence>
<feature type="transmembrane region" description="Helical" evidence="2">
    <location>
        <begin position="62"/>
        <end position="80"/>
    </location>
</feature>
<gene>
    <name evidence="3" type="ORF">ACFOVU_27290</name>
</gene>
<protein>
    <recommendedName>
        <fullName evidence="5">Alkaline shock response membrane anchor protein AmaP</fullName>
    </recommendedName>
</protein>
<name>A0ABV8FWX9_9ACTN</name>
<proteinExistence type="predicted"/>
<keyword evidence="2" id="KW-0472">Membrane</keyword>
<comment type="caution">
    <text evidence="3">The sequence shown here is derived from an EMBL/GenBank/DDBJ whole genome shotgun (WGS) entry which is preliminary data.</text>
</comment>
<sequence>MTLTEKAWETGHADRWGLALLGTLLASGGTAALSAGLGLFGAPAARATLALGGGADTFLADWPAYAVAATVAAAGLPAVVRARSHGRSAPAARLGAASAPLLRRTTQAEPGAAAERRVRWRSRTGAGTCDGIRKRAVAAAPRARATAAEVSPGAARGLFEDEVGEYPGVRRARARMPQSRRDPHVRLDVTLDADADITAVWRRVRGEALENLRRALELERLPVVVRLSTTAPARLPGHEPA</sequence>
<feature type="transmembrane region" description="Helical" evidence="2">
    <location>
        <begin position="16"/>
        <end position="42"/>
    </location>
</feature>
<accession>A0ABV8FWX9</accession>
<feature type="region of interest" description="Disordered" evidence="1">
    <location>
        <begin position="87"/>
        <end position="114"/>
    </location>
</feature>
<evidence type="ECO:0000256" key="2">
    <source>
        <dbReference type="SAM" id="Phobius"/>
    </source>
</evidence>
<keyword evidence="2" id="KW-0812">Transmembrane</keyword>